<evidence type="ECO:0000313" key="2">
    <source>
        <dbReference type="Proteomes" id="UP000730591"/>
    </source>
</evidence>
<comment type="caution">
    <text evidence="1">The sequence shown here is derived from an EMBL/GenBank/DDBJ whole genome shotgun (WGS) entry which is preliminary data.</text>
</comment>
<accession>A0ABX1ABP1</accession>
<dbReference type="EMBL" id="JAATEM010000047">
    <property type="protein sequence ID" value="NJP53800.1"/>
    <property type="molecule type" value="Genomic_DNA"/>
</dbReference>
<reference evidence="1 2" key="1">
    <citation type="submission" date="2020-03" db="EMBL/GenBank/DDBJ databases">
        <title>WGS of actinomycetes isolated from Thailand.</title>
        <authorList>
            <person name="Thawai C."/>
        </authorList>
    </citation>
    <scope>NUCLEOTIDE SEQUENCE [LARGE SCALE GENOMIC DNA]</scope>
    <source>
        <strain evidence="1 2">SBST2-5</strain>
    </source>
</reference>
<dbReference type="Proteomes" id="UP000730591">
    <property type="component" value="Unassembled WGS sequence"/>
</dbReference>
<organism evidence="1 2">
    <name type="scientific">Streptomyces composti</name>
    <dbReference type="NCBI Taxonomy" id="2720025"/>
    <lineage>
        <taxon>Bacteria</taxon>
        <taxon>Bacillati</taxon>
        <taxon>Actinomycetota</taxon>
        <taxon>Actinomycetes</taxon>
        <taxon>Kitasatosporales</taxon>
        <taxon>Streptomycetaceae</taxon>
        <taxon>Streptomyces</taxon>
    </lineage>
</organism>
<name>A0ABX1ABP1_9ACTN</name>
<proteinExistence type="predicted"/>
<evidence type="ECO:0000313" key="1">
    <source>
        <dbReference type="EMBL" id="NJP53800.1"/>
    </source>
</evidence>
<dbReference type="RefSeq" id="WP_167998623.1">
    <property type="nucleotide sequence ID" value="NZ_JAATEM010000047.1"/>
</dbReference>
<gene>
    <name evidence="1" type="ORF">HCJ93_27965</name>
</gene>
<keyword evidence="2" id="KW-1185">Reference proteome</keyword>
<sequence>MDPEHCPFHHRQDTCLAVARLLAQAGLLDPAPHAPAARAAAADDVAPVPERQITLPLIAQHINTWGRVAIDPTLPHAEPTALDERSLRYTLQALWEAASEATRRRVAFPDGSALGWWSLSDALQEAQSAARRTTSAHDSDSGEADLWWYIALLHLRHAHAQWKDRIGHTPPQ</sequence>
<protein>
    <submittedName>
        <fullName evidence="1">Uncharacterized protein</fullName>
    </submittedName>
</protein>